<dbReference type="PANTHER" id="PTHR42070:SF1">
    <property type="entry name" value="FILAMENT ASSOCIATED PROTEIN, PUTATIVE (AFU_ORTHOLOGUE AFUA_8G06630)-RELATED"/>
    <property type="match status" value="1"/>
</dbReference>
<keyword evidence="3" id="KW-1185">Reference proteome</keyword>
<feature type="region of interest" description="Disordered" evidence="1">
    <location>
        <begin position="116"/>
        <end position="153"/>
    </location>
</feature>
<dbReference type="eggNOG" id="ENOG502SA8A">
    <property type="taxonomic scope" value="Eukaryota"/>
</dbReference>
<dbReference type="Proteomes" id="UP000018144">
    <property type="component" value="Unassembled WGS sequence"/>
</dbReference>
<evidence type="ECO:0000313" key="3">
    <source>
        <dbReference type="Proteomes" id="UP000018144"/>
    </source>
</evidence>
<dbReference type="OrthoDB" id="4505928at2759"/>
<evidence type="ECO:0000313" key="2">
    <source>
        <dbReference type="EMBL" id="CCX04504.1"/>
    </source>
</evidence>
<dbReference type="CDD" id="cd14688">
    <property type="entry name" value="bZIP_YAP"/>
    <property type="match status" value="1"/>
</dbReference>
<evidence type="ECO:0000256" key="1">
    <source>
        <dbReference type="SAM" id="MobiDB-lite"/>
    </source>
</evidence>
<proteinExistence type="predicted"/>
<sequence>MSKRSKHSTSPPASSSKDSNTNASRLRDNQRRSRLRKKEYLASLETRFQECQRAGVEASVEVQTAAKRVIRENIRLRELLRSKGVTDAEINGFLKGSDNTGNAFPVDDAIRALSRRPCDSSAGDCGSDKNGKLSCSPTVQREPEKTIATPPNYQCQCEPQTYQSNQHNTDGDTQIESPISAIELPLQHSPPIPITPPGILPEPQHSSTSPIFRAPSPQYRQSLPQHDSYSFNTMPNPSPTIYQTPHTVAPQFSPSHPTQHQDYINATRMNGCSQGSVPCDVARSMIMEMAHEEGVDVLTQEFCPQGPSQGCMVNTGVLFSVMDRTCG</sequence>
<name>U4KY49_PYROM</name>
<feature type="compositionally biased region" description="Low complexity" evidence="1">
    <location>
        <begin position="8"/>
        <end position="19"/>
    </location>
</feature>
<evidence type="ECO:0008006" key="4">
    <source>
        <dbReference type="Google" id="ProtNLM"/>
    </source>
</evidence>
<feature type="region of interest" description="Disordered" evidence="1">
    <location>
        <begin position="1"/>
        <end position="38"/>
    </location>
</feature>
<dbReference type="STRING" id="1076935.U4KY49"/>
<accession>U4KY49</accession>
<protein>
    <recommendedName>
        <fullName evidence="4">BZIP domain-containing protein</fullName>
    </recommendedName>
</protein>
<dbReference type="PANTHER" id="PTHR42070">
    <property type="entry name" value="FILAMENT ASSOCIATED PROTEIN, PUTATIVE (AFU_ORTHOLOGUE AFUA_8G06630)-RELATED"/>
    <property type="match status" value="1"/>
</dbReference>
<reference evidence="2 3" key="1">
    <citation type="journal article" date="2013" name="PLoS Genet.">
        <title>The genome and development-dependent transcriptomes of Pyronema confluens: a window into fungal evolution.</title>
        <authorList>
            <person name="Traeger S."/>
            <person name="Altegoer F."/>
            <person name="Freitag M."/>
            <person name="Gabaldon T."/>
            <person name="Kempken F."/>
            <person name="Kumar A."/>
            <person name="Marcet-Houben M."/>
            <person name="Poggeler S."/>
            <person name="Stajich J.E."/>
            <person name="Nowrousian M."/>
        </authorList>
    </citation>
    <scope>NUCLEOTIDE SEQUENCE [LARGE SCALE GENOMIC DNA]</scope>
    <source>
        <strain evidence="3">CBS 100304</strain>
        <tissue evidence="2">Vegetative mycelium</tissue>
    </source>
</reference>
<dbReference type="AlphaFoldDB" id="U4KY49"/>
<gene>
    <name evidence="2" type="ORF">PCON_02474</name>
</gene>
<organism evidence="2 3">
    <name type="scientific">Pyronema omphalodes (strain CBS 100304)</name>
    <name type="common">Pyronema confluens</name>
    <dbReference type="NCBI Taxonomy" id="1076935"/>
    <lineage>
        <taxon>Eukaryota</taxon>
        <taxon>Fungi</taxon>
        <taxon>Dikarya</taxon>
        <taxon>Ascomycota</taxon>
        <taxon>Pezizomycotina</taxon>
        <taxon>Pezizomycetes</taxon>
        <taxon>Pezizales</taxon>
        <taxon>Pyronemataceae</taxon>
        <taxon>Pyronema</taxon>
    </lineage>
</organism>
<dbReference type="EMBL" id="HF935206">
    <property type="protein sequence ID" value="CCX04504.1"/>
    <property type="molecule type" value="Genomic_DNA"/>
</dbReference>